<evidence type="ECO:0000313" key="2">
    <source>
        <dbReference type="EMBL" id="CAG9785756.1"/>
    </source>
</evidence>
<keyword evidence="3" id="KW-1185">Reference proteome</keyword>
<evidence type="ECO:0000313" key="3">
    <source>
        <dbReference type="Proteomes" id="UP001153714"/>
    </source>
</evidence>
<feature type="region of interest" description="Disordered" evidence="1">
    <location>
        <begin position="158"/>
        <end position="188"/>
    </location>
</feature>
<proteinExistence type="predicted"/>
<gene>
    <name evidence="2" type="ORF">DIATSA_LOCUS3768</name>
</gene>
<evidence type="ECO:0000256" key="1">
    <source>
        <dbReference type="SAM" id="MobiDB-lite"/>
    </source>
</evidence>
<reference evidence="2" key="2">
    <citation type="submission" date="2022-10" db="EMBL/GenBank/DDBJ databases">
        <authorList>
            <consortium name="ENA_rothamsted_submissions"/>
            <consortium name="culmorum"/>
            <person name="King R."/>
        </authorList>
    </citation>
    <scope>NUCLEOTIDE SEQUENCE</scope>
</reference>
<dbReference type="Proteomes" id="UP001153714">
    <property type="component" value="Chromosome 14"/>
</dbReference>
<dbReference type="AlphaFoldDB" id="A0A9N9QYA8"/>
<dbReference type="EMBL" id="OU893345">
    <property type="protein sequence ID" value="CAG9785756.1"/>
    <property type="molecule type" value="Genomic_DNA"/>
</dbReference>
<protein>
    <submittedName>
        <fullName evidence="2">Uncharacterized protein</fullName>
    </submittedName>
</protein>
<organism evidence="2 3">
    <name type="scientific">Diatraea saccharalis</name>
    <name type="common">sugarcane borer</name>
    <dbReference type="NCBI Taxonomy" id="40085"/>
    <lineage>
        <taxon>Eukaryota</taxon>
        <taxon>Metazoa</taxon>
        <taxon>Ecdysozoa</taxon>
        <taxon>Arthropoda</taxon>
        <taxon>Hexapoda</taxon>
        <taxon>Insecta</taxon>
        <taxon>Pterygota</taxon>
        <taxon>Neoptera</taxon>
        <taxon>Endopterygota</taxon>
        <taxon>Lepidoptera</taxon>
        <taxon>Glossata</taxon>
        <taxon>Ditrysia</taxon>
        <taxon>Pyraloidea</taxon>
        <taxon>Crambidae</taxon>
        <taxon>Crambinae</taxon>
        <taxon>Diatraea</taxon>
    </lineage>
</organism>
<name>A0A9N9QYA8_9NEOP</name>
<reference evidence="2" key="1">
    <citation type="submission" date="2021-12" db="EMBL/GenBank/DDBJ databases">
        <authorList>
            <person name="King R."/>
        </authorList>
    </citation>
    <scope>NUCLEOTIDE SEQUENCE</scope>
</reference>
<accession>A0A9N9QYA8</accession>
<dbReference type="OrthoDB" id="7490362at2759"/>
<sequence>MGTAATGARLFKILGTRSEMKAEGFALSLMEVFGDKLRVSRPVKCIDLRIMNLDDAAVSEELRTAIISKGGYPPEHIHPISEGIRGGRVAHVGIPVAVANVLLDEGGLVVGWMFVRVQRLEPLPMCRFKCILTVSGVAWRDTERRDVAGKISRIDSRESCDGEQEVPPTTREGVGMPSKGNMINKSRNPSRLLAPNDKVIPVLYIHTEVEDNTEVSSDIQLKVRCTAVSNKSRSWGVISFPTASSLGVSCADGAQDTPSDANCCRVDGDSENKDAWKSLEEAFTSENEGFLLA</sequence>